<dbReference type="InterPro" id="IPR050398">
    <property type="entry name" value="HssS/ArlS-like"/>
</dbReference>
<evidence type="ECO:0000256" key="4">
    <source>
        <dbReference type="ARBA" id="ARBA00022475"/>
    </source>
</evidence>
<keyword evidence="8" id="KW-0547">Nucleotide-binding</keyword>
<dbReference type="PANTHER" id="PTHR45528">
    <property type="entry name" value="SENSOR HISTIDINE KINASE CPXA"/>
    <property type="match status" value="1"/>
</dbReference>
<dbReference type="AlphaFoldDB" id="S0FGZ8"/>
<evidence type="ECO:0000256" key="8">
    <source>
        <dbReference type="ARBA" id="ARBA00022741"/>
    </source>
</evidence>
<reference evidence="17 18" key="1">
    <citation type="journal article" date="2013" name="Genome Announc.">
        <title>Draft Genome Sequence of the Cellulolytic, Mesophilic, Anaerobic Bacterium Clostridium termitidis Strain CT1112 (DSM 5398).</title>
        <authorList>
            <person name="Lal S."/>
            <person name="Ramachandran U."/>
            <person name="Zhang X."/>
            <person name="Munir R."/>
            <person name="Sparling R."/>
            <person name="Levin D.B."/>
        </authorList>
    </citation>
    <scope>NUCLEOTIDE SEQUENCE [LARGE SCALE GENOMIC DNA]</scope>
    <source>
        <strain evidence="17 18">CT1112</strain>
    </source>
</reference>
<dbReference type="Gene3D" id="6.10.340.10">
    <property type="match status" value="1"/>
</dbReference>
<dbReference type="SMART" id="SM00304">
    <property type="entry name" value="HAMP"/>
    <property type="match status" value="1"/>
</dbReference>
<dbReference type="Proteomes" id="UP000014155">
    <property type="component" value="Unassembled WGS sequence"/>
</dbReference>
<keyword evidence="11 14" id="KW-1133">Transmembrane helix</keyword>
<sequence>MKNKFVTSIRWKIIFYFALSIGLSILSINFLLSAAYLLYSTLPFKHIFKNLINIAGMQPFIIISGILLFIVYFFLLTQKLIRYIEEISATLQKVAHENFDIKIPIRSTDELGDLADNINQMTLRLKNLIESERNSERLRTELVTSMSHDLRTPLTSVLGYLGLIVSCQYKDEKGLKHYSQIAFHKAQKLQKLIDELFEFTLLSYDSIKINSTAINLGELLEQLTEEFFPVFQSSNIECNLSLCKARVIVEADGDMLARVFDNLIANAIRYSSDSKYIDVELTRDNFTAAVAITNYGVTIPPDSLPHIFEKFYRVEQSRSEATGGAGLGLAIAKNIIDLHNGSIYVSSDNNKTTFKVTLKLLEAPVQ</sequence>
<feature type="domain" description="Histidine kinase" evidence="15">
    <location>
        <begin position="145"/>
        <end position="362"/>
    </location>
</feature>
<evidence type="ECO:0000256" key="11">
    <source>
        <dbReference type="ARBA" id="ARBA00022989"/>
    </source>
</evidence>
<evidence type="ECO:0000256" key="5">
    <source>
        <dbReference type="ARBA" id="ARBA00022553"/>
    </source>
</evidence>
<comment type="caution">
    <text evidence="17">The sequence shown here is derived from an EMBL/GenBank/DDBJ whole genome shotgun (WGS) entry which is preliminary data.</text>
</comment>
<feature type="domain" description="HAMP" evidence="16">
    <location>
        <begin position="78"/>
        <end position="130"/>
    </location>
</feature>
<dbReference type="Gene3D" id="1.10.287.130">
    <property type="match status" value="1"/>
</dbReference>
<dbReference type="GO" id="GO:0005886">
    <property type="term" value="C:plasma membrane"/>
    <property type="evidence" value="ECO:0007669"/>
    <property type="project" value="UniProtKB-SubCell"/>
</dbReference>
<keyword evidence="9 17" id="KW-0418">Kinase</keyword>
<dbReference type="eggNOG" id="COG2205">
    <property type="taxonomic scope" value="Bacteria"/>
</dbReference>
<dbReference type="RefSeq" id="WP_004631263.1">
    <property type="nucleotide sequence ID" value="NZ_AORV01000078.1"/>
</dbReference>
<keyword evidence="10" id="KW-0067">ATP-binding</keyword>
<dbReference type="InterPro" id="IPR036097">
    <property type="entry name" value="HisK_dim/P_sf"/>
</dbReference>
<dbReference type="STRING" id="1195236.CTER_5451"/>
<dbReference type="InterPro" id="IPR003660">
    <property type="entry name" value="HAMP_dom"/>
</dbReference>
<evidence type="ECO:0000256" key="10">
    <source>
        <dbReference type="ARBA" id="ARBA00022840"/>
    </source>
</evidence>
<evidence type="ECO:0000256" key="2">
    <source>
        <dbReference type="ARBA" id="ARBA00004651"/>
    </source>
</evidence>
<feature type="transmembrane region" description="Helical" evidence="14">
    <location>
        <begin position="51"/>
        <end position="75"/>
    </location>
</feature>
<evidence type="ECO:0000256" key="12">
    <source>
        <dbReference type="ARBA" id="ARBA00023012"/>
    </source>
</evidence>
<gene>
    <name evidence="17" type="ORF">CTER_5451</name>
</gene>
<dbReference type="Pfam" id="PF02518">
    <property type="entry name" value="HATPase_c"/>
    <property type="match status" value="1"/>
</dbReference>
<dbReference type="CDD" id="cd00082">
    <property type="entry name" value="HisKA"/>
    <property type="match status" value="1"/>
</dbReference>
<accession>S0FGZ8</accession>
<dbReference type="Pfam" id="PF00672">
    <property type="entry name" value="HAMP"/>
    <property type="match status" value="1"/>
</dbReference>
<dbReference type="PANTHER" id="PTHR45528:SF1">
    <property type="entry name" value="SENSOR HISTIDINE KINASE CPXA"/>
    <property type="match status" value="1"/>
</dbReference>
<dbReference type="PROSITE" id="PS50885">
    <property type="entry name" value="HAMP"/>
    <property type="match status" value="1"/>
</dbReference>
<dbReference type="InterPro" id="IPR005467">
    <property type="entry name" value="His_kinase_dom"/>
</dbReference>
<dbReference type="EMBL" id="AORV01000078">
    <property type="protein sequence ID" value="EMS69071.1"/>
    <property type="molecule type" value="Genomic_DNA"/>
</dbReference>
<keyword evidence="5" id="KW-0597">Phosphoprotein</keyword>
<dbReference type="InterPro" id="IPR004358">
    <property type="entry name" value="Sig_transdc_His_kin-like_C"/>
</dbReference>
<protein>
    <recommendedName>
        <fullName evidence="3">histidine kinase</fullName>
        <ecNumber evidence="3">2.7.13.3</ecNumber>
    </recommendedName>
</protein>
<evidence type="ECO:0000256" key="9">
    <source>
        <dbReference type="ARBA" id="ARBA00022777"/>
    </source>
</evidence>
<dbReference type="InterPro" id="IPR003594">
    <property type="entry name" value="HATPase_dom"/>
</dbReference>
<evidence type="ECO:0000256" key="6">
    <source>
        <dbReference type="ARBA" id="ARBA00022679"/>
    </source>
</evidence>
<evidence type="ECO:0000259" key="16">
    <source>
        <dbReference type="PROSITE" id="PS50885"/>
    </source>
</evidence>
<comment type="catalytic activity">
    <reaction evidence="1">
        <text>ATP + protein L-histidine = ADP + protein N-phospho-L-histidine.</text>
        <dbReference type="EC" id="2.7.13.3"/>
    </reaction>
</comment>
<evidence type="ECO:0000313" key="18">
    <source>
        <dbReference type="Proteomes" id="UP000014155"/>
    </source>
</evidence>
<comment type="subcellular location">
    <subcellularLocation>
        <location evidence="2">Cell membrane</location>
        <topology evidence="2">Multi-pass membrane protein</topology>
    </subcellularLocation>
</comment>
<dbReference type="SMART" id="SM00387">
    <property type="entry name" value="HATPase_c"/>
    <property type="match status" value="1"/>
</dbReference>
<dbReference type="PRINTS" id="PR00344">
    <property type="entry name" value="BCTRLSENSOR"/>
</dbReference>
<dbReference type="CDD" id="cd00075">
    <property type="entry name" value="HATPase"/>
    <property type="match status" value="1"/>
</dbReference>
<proteinExistence type="predicted"/>
<evidence type="ECO:0000256" key="14">
    <source>
        <dbReference type="SAM" id="Phobius"/>
    </source>
</evidence>
<dbReference type="SUPFAM" id="SSF158472">
    <property type="entry name" value="HAMP domain-like"/>
    <property type="match status" value="1"/>
</dbReference>
<evidence type="ECO:0000256" key="13">
    <source>
        <dbReference type="ARBA" id="ARBA00023136"/>
    </source>
</evidence>
<feature type="transmembrane region" description="Helical" evidence="14">
    <location>
        <begin position="13"/>
        <end position="39"/>
    </location>
</feature>
<keyword evidence="13 14" id="KW-0472">Membrane</keyword>
<name>S0FGZ8_RUMCE</name>
<dbReference type="PROSITE" id="PS50109">
    <property type="entry name" value="HIS_KIN"/>
    <property type="match status" value="1"/>
</dbReference>
<dbReference type="PATRIC" id="fig|1195236.3.peg.5592"/>
<keyword evidence="4" id="KW-1003">Cell membrane</keyword>
<dbReference type="Pfam" id="PF00512">
    <property type="entry name" value="HisKA"/>
    <property type="match status" value="1"/>
</dbReference>
<dbReference type="SUPFAM" id="SSF47384">
    <property type="entry name" value="Homodimeric domain of signal transducing histidine kinase"/>
    <property type="match status" value="1"/>
</dbReference>
<evidence type="ECO:0000259" key="15">
    <source>
        <dbReference type="PROSITE" id="PS50109"/>
    </source>
</evidence>
<dbReference type="GO" id="GO:0005524">
    <property type="term" value="F:ATP binding"/>
    <property type="evidence" value="ECO:0007669"/>
    <property type="project" value="UniProtKB-KW"/>
</dbReference>
<dbReference type="InterPro" id="IPR003661">
    <property type="entry name" value="HisK_dim/P_dom"/>
</dbReference>
<evidence type="ECO:0000256" key="1">
    <source>
        <dbReference type="ARBA" id="ARBA00000085"/>
    </source>
</evidence>
<evidence type="ECO:0000313" key="17">
    <source>
        <dbReference type="EMBL" id="EMS69071.1"/>
    </source>
</evidence>
<dbReference type="GO" id="GO:0000155">
    <property type="term" value="F:phosphorelay sensor kinase activity"/>
    <property type="evidence" value="ECO:0007669"/>
    <property type="project" value="InterPro"/>
</dbReference>
<organism evidence="17 18">
    <name type="scientific">Ruminiclostridium cellobioparum subsp. termitidis CT1112</name>
    <dbReference type="NCBI Taxonomy" id="1195236"/>
    <lineage>
        <taxon>Bacteria</taxon>
        <taxon>Bacillati</taxon>
        <taxon>Bacillota</taxon>
        <taxon>Clostridia</taxon>
        <taxon>Eubacteriales</taxon>
        <taxon>Oscillospiraceae</taxon>
        <taxon>Ruminiclostridium</taxon>
    </lineage>
</organism>
<keyword evidence="7 14" id="KW-0812">Transmembrane</keyword>
<dbReference type="FunFam" id="3.30.565.10:FF:000013">
    <property type="entry name" value="Two-component sensor histidine kinase"/>
    <property type="match status" value="1"/>
</dbReference>
<dbReference type="SMART" id="SM00388">
    <property type="entry name" value="HisKA"/>
    <property type="match status" value="1"/>
</dbReference>
<keyword evidence="6" id="KW-0808">Transferase</keyword>
<dbReference type="EC" id="2.7.13.3" evidence="3"/>
<dbReference type="Gene3D" id="3.30.565.10">
    <property type="entry name" value="Histidine kinase-like ATPase, C-terminal domain"/>
    <property type="match status" value="1"/>
</dbReference>
<dbReference type="InterPro" id="IPR036890">
    <property type="entry name" value="HATPase_C_sf"/>
</dbReference>
<dbReference type="SUPFAM" id="SSF55874">
    <property type="entry name" value="ATPase domain of HSP90 chaperone/DNA topoisomerase II/histidine kinase"/>
    <property type="match status" value="1"/>
</dbReference>
<dbReference type="CDD" id="cd06225">
    <property type="entry name" value="HAMP"/>
    <property type="match status" value="1"/>
</dbReference>
<evidence type="ECO:0000256" key="3">
    <source>
        <dbReference type="ARBA" id="ARBA00012438"/>
    </source>
</evidence>
<keyword evidence="12" id="KW-0902">Two-component regulatory system</keyword>
<keyword evidence="18" id="KW-1185">Reference proteome</keyword>
<evidence type="ECO:0000256" key="7">
    <source>
        <dbReference type="ARBA" id="ARBA00022692"/>
    </source>
</evidence>